<gene>
    <name evidence="2" type="ORF">KCG34_03275</name>
</gene>
<dbReference type="Pfam" id="PF07813">
    <property type="entry name" value="LTXXQ"/>
    <property type="match status" value="1"/>
</dbReference>
<organism evidence="2 3">
    <name type="scientific">Phenylobacterium montanum</name>
    <dbReference type="NCBI Taxonomy" id="2823693"/>
    <lineage>
        <taxon>Bacteria</taxon>
        <taxon>Pseudomonadati</taxon>
        <taxon>Pseudomonadota</taxon>
        <taxon>Alphaproteobacteria</taxon>
        <taxon>Caulobacterales</taxon>
        <taxon>Caulobacteraceae</taxon>
        <taxon>Phenylobacterium</taxon>
    </lineage>
</organism>
<evidence type="ECO:0000313" key="2">
    <source>
        <dbReference type="EMBL" id="QUD88924.1"/>
    </source>
</evidence>
<feature type="signal peptide" evidence="1">
    <location>
        <begin position="1"/>
        <end position="25"/>
    </location>
</feature>
<evidence type="ECO:0000256" key="1">
    <source>
        <dbReference type="SAM" id="SignalP"/>
    </source>
</evidence>
<dbReference type="KEGG" id="caul:KCG34_03275"/>
<keyword evidence="3" id="KW-1185">Reference proteome</keyword>
<dbReference type="RefSeq" id="WP_211938974.1">
    <property type="nucleotide sequence ID" value="NZ_CP073078.1"/>
</dbReference>
<reference evidence="2" key="1">
    <citation type="submission" date="2021-04" db="EMBL/GenBank/DDBJ databases">
        <title>The complete genome sequence of Caulobacter sp. S6.</title>
        <authorList>
            <person name="Tang Y."/>
            <person name="Ouyang W."/>
            <person name="Liu Q."/>
            <person name="Huang B."/>
            <person name="Guo Z."/>
            <person name="Lei P."/>
        </authorList>
    </citation>
    <scope>NUCLEOTIDE SEQUENCE</scope>
    <source>
        <strain evidence="2">S6</strain>
    </source>
</reference>
<dbReference type="Proteomes" id="UP000676409">
    <property type="component" value="Chromosome"/>
</dbReference>
<dbReference type="InterPro" id="IPR012899">
    <property type="entry name" value="LTXXQ"/>
</dbReference>
<dbReference type="EMBL" id="CP073078">
    <property type="protein sequence ID" value="QUD88924.1"/>
    <property type="molecule type" value="Genomic_DNA"/>
</dbReference>
<feature type="chain" id="PRO_5037861752" evidence="1">
    <location>
        <begin position="26"/>
        <end position="143"/>
    </location>
</feature>
<accession>A0A975G189</accession>
<proteinExistence type="predicted"/>
<name>A0A975G189_9CAUL</name>
<sequence length="143" mass="15201">MKGMILQRLISGLGLLLLLAGPAAAQSESAQPAPPAALIRLHDALGLTPDQEPAWRTYAAAITPSAAAQARHQQAAELMPRLPTPRRIALIEATMAADQADFRLQGLAVVHFYDLLSPAQQRIFDNQTAAPASESRPLRAPPG</sequence>
<protein>
    <submittedName>
        <fullName evidence="2">Spy/CpxP family protein refolding chaperone</fullName>
    </submittedName>
</protein>
<dbReference type="GO" id="GO:0042597">
    <property type="term" value="C:periplasmic space"/>
    <property type="evidence" value="ECO:0007669"/>
    <property type="project" value="InterPro"/>
</dbReference>
<dbReference type="AlphaFoldDB" id="A0A975G189"/>
<keyword evidence="1" id="KW-0732">Signal</keyword>
<evidence type="ECO:0000313" key="3">
    <source>
        <dbReference type="Proteomes" id="UP000676409"/>
    </source>
</evidence>